<sequence>MTEQPQPPQRPQQPPPGSSKVDEIVMAYKSLAVASKSVSNSTAESTTVCSDTTRSESESPRNLRPSISVARVTGSQAMPPPPPRGRPPPQRQGAGRNAAVTSPSFDRAVMYPPPPAKGNSFRSTATAPAKGGSFRSTATAPTRQSLHSLPSLPFAGDIRATRGFAKRPQSAQDALDILDVSESTKRRSAQQQQGEGDAAAGSGEGSGNKMLSPLAQSILAKSRRNFEEARAAVTSSSAGAAGATHSQQYSLETHESDNQSHHQVAGPLHRQPKSDAGGCPGYKIGDTLRDPSHMSAEQTEDALLAAVESLQNHDFCFLRRSDGTYTYSILAYRTMEPLRPSSPKGGGSPGEEECMTFVVSGTGCTKMIKRRQWTEFVRRCAVPPPAAAADSDEPPQPQGAAAGCAATTEALEKAAEAEDNLRRIRREFYATRRPDPGGWAPPASIEFGIGGDDDISVVSDVSYKIAQTQSAALHAQARGGFAPSQPVIME</sequence>
<comment type="caution">
    <text evidence="2">The sequence shown here is derived from an EMBL/GenBank/DDBJ whole genome shotgun (WGS) entry which is preliminary data.</text>
</comment>
<feature type="compositionally biased region" description="Pro residues" evidence="1">
    <location>
        <begin position="78"/>
        <end position="90"/>
    </location>
</feature>
<gene>
    <name evidence="2" type="ORF">THAOC_37161</name>
</gene>
<dbReference type="EMBL" id="AGNL01049872">
    <property type="protein sequence ID" value="EJK44306.1"/>
    <property type="molecule type" value="Genomic_DNA"/>
</dbReference>
<feature type="compositionally biased region" description="Pro residues" evidence="1">
    <location>
        <begin position="1"/>
        <end position="17"/>
    </location>
</feature>
<feature type="region of interest" description="Disordered" evidence="1">
    <location>
        <begin position="385"/>
        <end position="405"/>
    </location>
</feature>
<protein>
    <submittedName>
        <fullName evidence="2">Uncharacterized protein</fullName>
    </submittedName>
</protein>
<dbReference type="AlphaFoldDB" id="K0R6P2"/>
<evidence type="ECO:0000313" key="3">
    <source>
        <dbReference type="Proteomes" id="UP000266841"/>
    </source>
</evidence>
<dbReference type="OrthoDB" id="57169at2759"/>
<feature type="compositionally biased region" description="Low complexity" evidence="1">
    <location>
        <begin position="189"/>
        <end position="201"/>
    </location>
</feature>
<dbReference type="eggNOG" id="ENOG502TAA9">
    <property type="taxonomic scope" value="Eukaryota"/>
</dbReference>
<evidence type="ECO:0000256" key="1">
    <source>
        <dbReference type="SAM" id="MobiDB-lite"/>
    </source>
</evidence>
<evidence type="ECO:0000313" key="2">
    <source>
        <dbReference type="EMBL" id="EJK44306.1"/>
    </source>
</evidence>
<name>K0R6P2_THAOC</name>
<proteinExistence type="predicted"/>
<accession>K0R6P2</accession>
<feature type="compositionally biased region" description="Polar residues" evidence="1">
    <location>
        <begin position="36"/>
        <end position="52"/>
    </location>
</feature>
<feature type="compositionally biased region" description="Polar residues" evidence="1">
    <location>
        <begin position="134"/>
        <end position="148"/>
    </location>
</feature>
<dbReference type="Proteomes" id="UP000266841">
    <property type="component" value="Unassembled WGS sequence"/>
</dbReference>
<feature type="region of interest" description="Disordered" evidence="1">
    <location>
        <begin position="34"/>
        <end position="210"/>
    </location>
</feature>
<reference evidence="2 3" key="1">
    <citation type="journal article" date="2012" name="Genome Biol.">
        <title>Genome and low-iron response of an oceanic diatom adapted to chronic iron limitation.</title>
        <authorList>
            <person name="Lommer M."/>
            <person name="Specht M."/>
            <person name="Roy A.S."/>
            <person name="Kraemer L."/>
            <person name="Andreson R."/>
            <person name="Gutowska M.A."/>
            <person name="Wolf J."/>
            <person name="Bergner S.V."/>
            <person name="Schilhabel M.B."/>
            <person name="Klostermeier U.C."/>
            <person name="Beiko R.G."/>
            <person name="Rosenstiel P."/>
            <person name="Hippler M."/>
            <person name="Laroche J."/>
        </authorList>
    </citation>
    <scope>NUCLEOTIDE SEQUENCE [LARGE SCALE GENOMIC DNA]</scope>
    <source>
        <strain evidence="2 3">CCMP1005</strain>
    </source>
</reference>
<organism evidence="2 3">
    <name type="scientific">Thalassiosira oceanica</name>
    <name type="common">Marine diatom</name>
    <dbReference type="NCBI Taxonomy" id="159749"/>
    <lineage>
        <taxon>Eukaryota</taxon>
        <taxon>Sar</taxon>
        <taxon>Stramenopiles</taxon>
        <taxon>Ochrophyta</taxon>
        <taxon>Bacillariophyta</taxon>
        <taxon>Coscinodiscophyceae</taxon>
        <taxon>Thalassiosirophycidae</taxon>
        <taxon>Thalassiosirales</taxon>
        <taxon>Thalassiosiraceae</taxon>
        <taxon>Thalassiosira</taxon>
    </lineage>
</organism>
<keyword evidence="3" id="KW-1185">Reference proteome</keyword>
<feature type="region of interest" description="Disordered" evidence="1">
    <location>
        <begin position="230"/>
        <end position="290"/>
    </location>
</feature>
<feature type="compositionally biased region" description="Low complexity" evidence="1">
    <location>
        <begin position="231"/>
        <end position="246"/>
    </location>
</feature>
<feature type="region of interest" description="Disordered" evidence="1">
    <location>
        <begin position="1"/>
        <end position="22"/>
    </location>
</feature>